<keyword evidence="3" id="KW-0045">Antibiotic biosynthesis</keyword>
<dbReference type="GO" id="GO:0017000">
    <property type="term" value="P:antibiotic biosynthetic process"/>
    <property type="evidence" value="ECO:0007669"/>
    <property type="project" value="UniProtKB-KW"/>
</dbReference>
<organism evidence="5 6">
    <name type="scientific">Xanthomonas campestris pv. translucens</name>
    <dbReference type="NCBI Taxonomy" id="343"/>
    <lineage>
        <taxon>Bacteria</taxon>
        <taxon>Pseudomonadati</taxon>
        <taxon>Pseudomonadota</taxon>
        <taxon>Gammaproteobacteria</taxon>
        <taxon>Lysobacterales</taxon>
        <taxon>Lysobacteraceae</taxon>
        <taxon>Xanthomonas</taxon>
        <taxon>Xanthomonas translucens group</taxon>
    </lineage>
</organism>
<keyword evidence="2" id="KW-0560">Oxidoreductase</keyword>
<evidence type="ECO:0000256" key="3">
    <source>
        <dbReference type="ARBA" id="ARBA00023194"/>
    </source>
</evidence>
<dbReference type="PANTHER" id="PTHR10696">
    <property type="entry name" value="GAMMA-BUTYROBETAINE HYDROXYLASE-RELATED"/>
    <property type="match status" value="1"/>
</dbReference>
<proteinExistence type="predicted"/>
<dbReference type="InterPro" id="IPR042098">
    <property type="entry name" value="TauD-like_sf"/>
</dbReference>
<reference evidence="5 6" key="1">
    <citation type="submission" date="2015-11" db="EMBL/GenBank/DDBJ databases">
        <title>Long Read and Single Molecule DNA Sequencing Simplifies Genome Assembly and TAL Effector Gene Analysis of Xanthomonas translucens.</title>
        <authorList>
            <person name="Peng Z."/>
            <person name="Hu Y."/>
            <person name="Xie J."/>
            <person name="Potnis N."/>
            <person name="Akhunova A."/>
            <person name="Jones J."/>
            <person name="Liu Z."/>
            <person name="White F."/>
            <person name="Liu S."/>
        </authorList>
    </citation>
    <scope>NUCLEOTIDE SEQUENCE [LARGE SCALE GENOMIC DNA]</scope>
    <source>
        <strain evidence="5 6">B1</strain>
    </source>
</reference>
<feature type="domain" description="TauD/TfdA-like" evidence="4">
    <location>
        <begin position="34"/>
        <end position="306"/>
    </location>
</feature>
<dbReference type="Pfam" id="PF02668">
    <property type="entry name" value="TauD"/>
    <property type="match status" value="1"/>
</dbReference>
<evidence type="ECO:0000313" key="5">
    <source>
        <dbReference type="EMBL" id="KWV14420.1"/>
    </source>
</evidence>
<dbReference type="Gene3D" id="3.60.130.10">
    <property type="entry name" value="Clavaminate synthase-like"/>
    <property type="match status" value="1"/>
</dbReference>
<accession>A0A125PVV2</accession>
<evidence type="ECO:0000259" key="4">
    <source>
        <dbReference type="Pfam" id="PF02668"/>
    </source>
</evidence>
<dbReference type="AlphaFoldDB" id="A0A125PVV2"/>
<dbReference type="EMBL" id="LNTA01000098">
    <property type="protein sequence ID" value="KWV14420.1"/>
    <property type="molecule type" value="Genomic_DNA"/>
</dbReference>
<dbReference type="SUPFAM" id="SSF51197">
    <property type="entry name" value="Clavaminate synthase-like"/>
    <property type="match status" value="1"/>
</dbReference>
<name>A0A125PVV2_XANCT</name>
<comment type="caution">
    <text evidence="5">The sequence shown here is derived from an EMBL/GenBank/DDBJ whole genome shotgun (WGS) entry which is preliminary data.</text>
</comment>
<evidence type="ECO:0000313" key="6">
    <source>
        <dbReference type="Proteomes" id="UP000055854"/>
    </source>
</evidence>
<gene>
    <name evidence="5" type="ORF">ATB53_03830</name>
</gene>
<dbReference type="OrthoDB" id="9769888at2"/>
<dbReference type="RefSeq" id="WP_060748103.1">
    <property type="nucleotide sequence ID" value="NZ_LNTA01000098.1"/>
</dbReference>
<dbReference type="InterPro" id="IPR003819">
    <property type="entry name" value="TauD/TfdA-like"/>
</dbReference>
<sequence length="318" mass="36420">MLKYSPLFENRKGPAIISPMGGRHSLLDVIVPDMPRYRQELNEHGAILLRGFEVSEIKQFDEFVESVSRQQYKYVYRSTPRTEITDRVSTATNYPARLEIPMHNECAYHTTWPLLLAFCCIEAPTEGGQTPIAPMDEVSRNIGQELIERMEEKGVEYIRNYHPNIDLPWETVFQTEDRSKVDEYCAHNGISSHWSADGLLRTSNRAQGTAFHPTTYEKVFFNQAHLFHVSSLGHAQTQAMMNMFGADKLPRHARFGDGTEISEHDLQRIQQAFSSEALLFRWQPGDVLLLDNMKFAHGRKPYKGSRAVFAALMEPSKP</sequence>
<dbReference type="Proteomes" id="UP000055854">
    <property type="component" value="Unassembled WGS sequence"/>
</dbReference>
<protein>
    <recommendedName>
        <fullName evidence="4">TauD/TfdA-like domain-containing protein</fullName>
    </recommendedName>
</protein>
<dbReference type="GO" id="GO:0016706">
    <property type="term" value="F:2-oxoglutarate-dependent dioxygenase activity"/>
    <property type="evidence" value="ECO:0007669"/>
    <property type="project" value="UniProtKB-ARBA"/>
</dbReference>
<evidence type="ECO:0000256" key="2">
    <source>
        <dbReference type="ARBA" id="ARBA00023002"/>
    </source>
</evidence>
<dbReference type="PANTHER" id="PTHR10696:SF56">
    <property type="entry name" value="TAUD_TFDA-LIKE DOMAIN-CONTAINING PROTEIN"/>
    <property type="match status" value="1"/>
</dbReference>
<evidence type="ECO:0000256" key="1">
    <source>
        <dbReference type="ARBA" id="ARBA00001954"/>
    </source>
</evidence>
<dbReference type="InterPro" id="IPR050411">
    <property type="entry name" value="AlphaKG_dependent_hydroxylases"/>
</dbReference>
<comment type="cofactor">
    <cofactor evidence="1">
        <name>Fe(2+)</name>
        <dbReference type="ChEBI" id="CHEBI:29033"/>
    </cofactor>
</comment>